<reference evidence="8 9" key="1">
    <citation type="submission" date="2023-11" db="EMBL/GenBank/DDBJ databases">
        <title>An acidophilic fungus is an integral part of prey digestion in a carnivorous sundew plant.</title>
        <authorList>
            <person name="Tsai I.J."/>
        </authorList>
    </citation>
    <scope>NUCLEOTIDE SEQUENCE [LARGE SCALE GENOMIC DNA]</scope>
    <source>
        <strain evidence="8">169a</strain>
    </source>
</reference>
<dbReference type="AlphaFoldDB" id="A0AAQ3MDB7"/>
<protein>
    <recommendedName>
        <fullName evidence="10">DUF726-domain-containing protein</fullName>
    </recommendedName>
</protein>
<dbReference type="Gene3D" id="3.40.50.1820">
    <property type="entry name" value="alpha/beta hydrolase"/>
    <property type="match status" value="1"/>
</dbReference>
<feature type="compositionally biased region" description="Basic and acidic residues" evidence="6">
    <location>
        <begin position="642"/>
        <end position="669"/>
    </location>
</feature>
<proteinExistence type="inferred from homology"/>
<gene>
    <name evidence="8" type="ORF">R9X50_00788900</name>
</gene>
<feature type="region of interest" description="Disordered" evidence="6">
    <location>
        <begin position="642"/>
        <end position="696"/>
    </location>
</feature>
<dbReference type="InterPro" id="IPR007941">
    <property type="entry name" value="DUF726"/>
</dbReference>
<evidence type="ECO:0008006" key="10">
    <source>
        <dbReference type="Google" id="ProtNLM"/>
    </source>
</evidence>
<comment type="similarity">
    <text evidence="2">Belongs to the TMCO4 family.</text>
</comment>
<dbReference type="PANTHER" id="PTHR17920">
    <property type="entry name" value="TRANSMEMBRANE AND COILED-COIL DOMAIN-CONTAINING PROTEIN 4 TMCO4"/>
    <property type="match status" value="1"/>
</dbReference>
<evidence type="ECO:0000313" key="9">
    <source>
        <dbReference type="Proteomes" id="UP001303373"/>
    </source>
</evidence>
<feature type="compositionally biased region" description="Polar residues" evidence="6">
    <location>
        <begin position="156"/>
        <end position="174"/>
    </location>
</feature>
<keyword evidence="4 7" id="KW-1133">Transmembrane helix</keyword>
<feature type="transmembrane region" description="Helical" evidence="7">
    <location>
        <begin position="336"/>
        <end position="356"/>
    </location>
</feature>
<dbReference type="PANTHER" id="PTHR17920:SF22">
    <property type="entry name" value="DUF726 DOMAIN PROTEIN (AFU_ORTHOLOGUE AFUA_2G12860)"/>
    <property type="match status" value="1"/>
</dbReference>
<evidence type="ECO:0000256" key="6">
    <source>
        <dbReference type="SAM" id="MobiDB-lite"/>
    </source>
</evidence>
<keyword evidence="3 7" id="KW-0812">Transmembrane</keyword>
<evidence type="ECO:0000256" key="2">
    <source>
        <dbReference type="ARBA" id="ARBA00009824"/>
    </source>
</evidence>
<keyword evidence="9" id="KW-1185">Reference proteome</keyword>
<feature type="region of interest" description="Disordered" evidence="6">
    <location>
        <begin position="1"/>
        <end position="38"/>
    </location>
</feature>
<keyword evidence="5 7" id="KW-0472">Membrane</keyword>
<dbReference type="EMBL" id="CP138593">
    <property type="protein sequence ID" value="WPH04991.1"/>
    <property type="molecule type" value="Genomic_DNA"/>
</dbReference>
<evidence type="ECO:0000256" key="5">
    <source>
        <dbReference type="ARBA" id="ARBA00023136"/>
    </source>
</evidence>
<dbReference type="Proteomes" id="UP001303373">
    <property type="component" value="Chromosome 14"/>
</dbReference>
<dbReference type="GO" id="GO:0016020">
    <property type="term" value="C:membrane"/>
    <property type="evidence" value="ECO:0007669"/>
    <property type="project" value="UniProtKB-SubCell"/>
</dbReference>
<name>A0AAQ3MDB7_9PEZI</name>
<evidence type="ECO:0000256" key="7">
    <source>
        <dbReference type="SAM" id="Phobius"/>
    </source>
</evidence>
<evidence type="ECO:0000256" key="4">
    <source>
        <dbReference type="ARBA" id="ARBA00022989"/>
    </source>
</evidence>
<dbReference type="Pfam" id="PF05277">
    <property type="entry name" value="DUF726"/>
    <property type="match status" value="1"/>
</dbReference>
<feature type="region of interest" description="Disordered" evidence="6">
    <location>
        <begin position="763"/>
        <end position="795"/>
    </location>
</feature>
<feature type="transmembrane region" description="Helical" evidence="7">
    <location>
        <begin position="293"/>
        <end position="316"/>
    </location>
</feature>
<feature type="compositionally biased region" description="Basic and acidic residues" evidence="6">
    <location>
        <begin position="19"/>
        <end position="33"/>
    </location>
</feature>
<accession>A0AAQ3MDB7</accession>
<sequence>MSAMLSKAASAFGARKKTAKDDQRTKQPMLHHDDEEEQSLTTILNAEDRSALTLLVADCTHNMRQTVLDTFDANQTVEGSDRVANLKGDGALASPDVDSASVNVVESDDTAKEREARQQELSELKMQELKTAALKYFDEWKANVLQRVGEIVNAKETNSAPSPGETSETVTTHPGASAPMRFPEPPEYDESVGKTITKLYPPIDNPLQRLDDDKRALIVHSILLLMLSLENYQAHSRTLMVHLTTSLNLPISVLAHDESKISRGLLTAAENLNAEQETKKAAEENQTGRRWKVGLATVAGAALIGVIGGLAAPLLAAGVGSVMGGLGLGATAAAGYLGSLAGSTMLVGSLFGAYGGRMTGKMMDQYAREVEDFGFVPVRTYHKPRKIEKEFRRLRVAIGISGWLTNKDEVVEPWRVIGIGEESFALRWELEALINLGNAMTSMVKSAAWGYAKTEIIKRTLFASLYAGLWPLALMKVSRVIDNPWSVANYRAQKAGEVLADALVNKAQGERPVTLIGYSLGAKVIYTCLHRLAERREFGLIESVVLIGSPTPSTAADWRLLRSVVTGRVVNVFSTKDYILAFLYRGSSIQYGVAGLQAIENVKGVENFDVSDIVTGHTSYRFLTGPILKMIGFEDVDSEELAKEEKQLKQEEEQEETDRAESEKKESAKETPSGTTASDKTCSDSGAPDVSDEHVNELEKEIQLKNEQSYIEWAQDKMTSAGTNAVVAYEKAKQQWTLRSQGQGGKTAAKAAGDAEKATGNVTGAAKSAGVHAPSAGDTAVQGMKADSQLRNTAS</sequence>
<evidence type="ECO:0000256" key="1">
    <source>
        <dbReference type="ARBA" id="ARBA00004141"/>
    </source>
</evidence>
<feature type="region of interest" description="Disordered" evidence="6">
    <location>
        <begin position="156"/>
        <end position="189"/>
    </location>
</feature>
<organism evidence="8 9">
    <name type="scientific">Acrodontium crateriforme</name>
    <dbReference type="NCBI Taxonomy" id="150365"/>
    <lineage>
        <taxon>Eukaryota</taxon>
        <taxon>Fungi</taxon>
        <taxon>Dikarya</taxon>
        <taxon>Ascomycota</taxon>
        <taxon>Pezizomycotina</taxon>
        <taxon>Dothideomycetes</taxon>
        <taxon>Dothideomycetidae</taxon>
        <taxon>Mycosphaerellales</taxon>
        <taxon>Teratosphaeriaceae</taxon>
        <taxon>Acrodontium</taxon>
    </lineage>
</organism>
<dbReference type="InterPro" id="IPR029058">
    <property type="entry name" value="AB_hydrolase_fold"/>
</dbReference>
<evidence type="ECO:0000256" key="3">
    <source>
        <dbReference type="ARBA" id="ARBA00022692"/>
    </source>
</evidence>
<feature type="compositionally biased region" description="Polar residues" evidence="6">
    <location>
        <begin position="672"/>
        <end position="684"/>
    </location>
</feature>
<evidence type="ECO:0000313" key="8">
    <source>
        <dbReference type="EMBL" id="WPH04991.1"/>
    </source>
</evidence>
<dbReference type="SUPFAM" id="SSF53474">
    <property type="entry name" value="alpha/beta-Hydrolases"/>
    <property type="match status" value="1"/>
</dbReference>
<comment type="subcellular location">
    <subcellularLocation>
        <location evidence="1">Membrane</location>
        <topology evidence="1">Multi-pass membrane protein</topology>
    </subcellularLocation>
</comment>